<dbReference type="InterPro" id="IPR036779">
    <property type="entry name" value="LysM_dom_sf"/>
</dbReference>
<dbReference type="Gene3D" id="1.10.530.10">
    <property type="match status" value="1"/>
</dbReference>
<feature type="chain" id="PRO_5045138052" evidence="1">
    <location>
        <begin position="31"/>
        <end position="229"/>
    </location>
</feature>
<reference evidence="3 4" key="1">
    <citation type="submission" date="2023-07" db="EMBL/GenBank/DDBJ databases">
        <title>Genomic Encyclopedia of Type Strains, Phase IV (KMG-IV): sequencing the most valuable type-strain genomes for metagenomic binning, comparative biology and taxonomic classification.</title>
        <authorList>
            <person name="Goeker M."/>
        </authorList>
    </citation>
    <scope>NUCLEOTIDE SEQUENCE [LARGE SCALE GENOMIC DNA]</scope>
    <source>
        <strain evidence="3 4">DSM 105143</strain>
    </source>
</reference>
<sequence>MHFYKKFSLRAALVGLATFATLFATSSVQADEKDKTSKNEEEETYTVKAGDTLSEIAKENDRKIEYLIALNDIENADKIDVGQELKLGDGEKLPEGKTLPRLNAGGGYTLQSASNSTTTVSSFVAAGTQTYYASTSVATSGTVLANGNTAGETGSYAAQQMAAATGVPASTWEHIIARESNGQVDAYNPSGASGLFQTMPGWGSTATVDDQIQSALNAYNAQGLSAWGY</sequence>
<keyword evidence="4" id="KW-1185">Reference proteome</keyword>
<dbReference type="InterPro" id="IPR023346">
    <property type="entry name" value="Lysozyme-like_dom_sf"/>
</dbReference>
<dbReference type="EMBL" id="JAUSTM010000009">
    <property type="protein sequence ID" value="MDQ0222563.1"/>
    <property type="molecule type" value="Genomic_DNA"/>
</dbReference>
<evidence type="ECO:0000313" key="3">
    <source>
        <dbReference type="EMBL" id="MDQ0222563.1"/>
    </source>
</evidence>
<evidence type="ECO:0000313" key="4">
    <source>
        <dbReference type="Proteomes" id="UP001223079"/>
    </source>
</evidence>
<dbReference type="InterPro" id="IPR008258">
    <property type="entry name" value="Transglycosylase_SLT_dom_1"/>
</dbReference>
<proteinExistence type="predicted"/>
<organism evidence="3 4">
    <name type="scientific">Streptococcus moroccensis</name>
    <dbReference type="NCBI Taxonomy" id="1451356"/>
    <lineage>
        <taxon>Bacteria</taxon>
        <taxon>Bacillati</taxon>
        <taxon>Bacillota</taxon>
        <taxon>Bacilli</taxon>
        <taxon>Lactobacillales</taxon>
        <taxon>Streptococcaceae</taxon>
        <taxon>Streptococcus</taxon>
    </lineage>
</organism>
<dbReference type="RefSeq" id="WP_307121756.1">
    <property type="nucleotide sequence ID" value="NZ_JAUSTM010000009.1"/>
</dbReference>
<accession>A0ABT9YRE1</accession>
<keyword evidence="1" id="KW-0732">Signal</keyword>
<comment type="caution">
    <text evidence="3">The sequence shown here is derived from an EMBL/GenBank/DDBJ whole genome shotgun (WGS) entry which is preliminary data.</text>
</comment>
<name>A0ABT9YRE1_9STRE</name>
<dbReference type="Proteomes" id="UP001223079">
    <property type="component" value="Unassembled WGS sequence"/>
</dbReference>
<protein>
    <submittedName>
        <fullName evidence="3">LysM repeat protein</fullName>
    </submittedName>
</protein>
<gene>
    <name evidence="3" type="ORF">J2S23_001115</name>
</gene>
<dbReference type="SUPFAM" id="SSF54106">
    <property type="entry name" value="LysM domain"/>
    <property type="match status" value="1"/>
</dbReference>
<evidence type="ECO:0000259" key="2">
    <source>
        <dbReference type="PROSITE" id="PS51782"/>
    </source>
</evidence>
<feature type="domain" description="LysM" evidence="2">
    <location>
        <begin position="43"/>
        <end position="87"/>
    </location>
</feature>
<dbReference type="Pfam" id="PF01464">
    <property type="entry name" value="SLT"/>
    <property type="match status" value="1"/>
</dbReference>
<feature type="signal peptide" evidence="1">
    <location>
        <begin position="1"/>
        <end position="30"/>
    </location>
</feature>
<dbReference type="SUPFAM" id="SSF53955">
    <property type="entry name" value="Lysozyme-like"/>
    <property type="match status" value="1"/>
</dbReference>
<dbReference type="CDD" id="cd00118">
    <property type="entry name" value="LysM"/>
    <property type="match status" value="1"/>
</dbReference>
<dbReference type="PROSITE" id="PS51782">
    <property type="entry name" value="LYSM"/>
    <property type="match status" value="1"/>
</dbReference>
<dbReference type="Gene3D" id="3.10.350.10">
    <property type="entry name" value="LysM domain"/>
    <property type="match status" value="1"/>
</dbReference>
<dbReference type="Pfam" id="PF01476">
    <property type="entry name" value="LysM"/>
    <property type="match status" value="1"/>
</dbReference>
<dbReference type="SMART" id="SM00257">
    <property type="entry name" value="LysM"/>
    <property type="match status" value="1"/>
</dbReference>
<evidence type="ECO:0000256" key="1">
    <source>
        <dbReference type="SAM" id="SignalP"/>
    </source>
</evidence>
<dbReference type="InterPro" id="IPR018392">
    <property type="entry name" value="LysM"/>
</dbReference>